<dbReference type="EMBL" id="PSNW01000002">
    <property type="protein sequence ID" value="PPE75138.1"/>
    <property type="molecule type" value="Genomic_DNA"/>
</dbReference>
<dbReference type="OrthoDB" id="1954843at2"/>
<dbReference type="RefSeq" id="WP_104229364.1">
    <property type="nucleotide sequence ID" value="NZ_PSNW01000002.1"/>
</dbReference>
<dbReference type="AlphaFoldDB" id="A0A2S5TK17"/>
<reference evidence="1 2" key="1">
    <citation type="submission" date="2018-02" db="EMBL/GenBank/DDBJ databases">
        <title>Genome sequencing of Solimonas sp. HR-BB.</title>
        <authorList>
            <person name="Lee Y."/>
            <person name="Jeon C.O."/>
        </authorList>
    </citation>
    <scope>NUCLEOTIDE SEQUENCE [LARGE SCALE GENOMIC DNA]</scope>
    <source>
        <strain evidence="1 2">HR-BB</strain>
    </source>
</reference>
<sequence length="115" mass="13008">MASGLARKLMFMEPRSQAIGGQGRIGWVEYISRCGVYHYRGAVLRKSEEGDYNCFDAGSGEPYLVAEPKYNGRDKLNGGLVEIDEDAREEYWQRIRRQPACIALTSFRAGARRGR</sequence>
<gene>
    <name evidence="1" type="ORF">C3942_05530</name>
</gene>
<comment type="caution">
    <text evidence="1">The sequence shown here is derived from an EMBL/GenBank/DDBJ whole genome shotgun (WGS) entry which is preliminary data.</text>
</comment>
<proteinExistence type="predicted"/>
<evidence type="ECO:0000313" key="2">
    <source>
        <dbReference type="Proteomes" id="UP000238220"/>
    </source>
</evidence>
<evidence type="ECO:0000313" key="1">
    <source>
        <dbReference type="EMBL" id="PPE75138.1"/>
    </source>
</evidence>
<dbReference type="Proteomes" id="UP000238220">
    <property type="component" value="Unassembled WGS sequence"/>
</dbReference>
<accession>A0A2S5TK17</accession>
<organism evidence="1 2">
    <name type="scientific">Solimonas fluminis</name>
    <dbReference type="NCBI Taxonomy" id="2086571"/>
    <lineage>
        <taxon>Bacteria</taxon>
        <taxon>Pseudomonadati</taxon>
        <taxon>Pseudomonadota</taxon>
        <taxon>Gammaproteobacteria</taxon>
        <taxon>Nevskiales</taxon>
        <taxon>Nevskiaceae</taxon>
        <taxon>Solimonas</taxon>
    </lineage>
</organism>
<keyword evidence="2" id="KW-1185">Reference proteome</keyword>
<protein>
    <submittedName>
        <fullName evidence="1">1-deoxy-D-xylulose-5-phosphate synthase</fullName>
    </submittedName>
</protein>
<name>A0A2S5TK17_9GAMM</name>